<name>A0A9P6PSW4_9FUNG</name>
<comment type="caution">
    <text evidence="6">The sequence shown here is derived from an EMBL/GenBank/DDBJ whole genome shotgun (WGS) entry which is preliminary data.</text>
</comment>
<keyword evidence="4" id="KW-0472">Membrane</keyword>
<feature type="transmembrane region" description="Helical" evidence="4">
    <location>
        <begin position="419"/>
        <end position="442"/>
    </location>
</feature>
<feature type="transmembrane region" description="Helical" evidence="4">
    <location>
        <begin position="327"/>
        <end position="348"/>
    </location>
</feature>
<keyword evidence="4" id="KW-1133">Transmembrane helix</keyword>
<feature type="transmembrane region" description="Helical" evidence="4">
    <location>
        <begin position="194"/>
        <end position="218"/>
    </location>
</feature>
<dbReference type="PROSITE" id="PS50850">
    <property type="entry name" value="MFS"/>
    <property type="match status" value="1"/>
</dbReference>
<evidence type="ECO:0000313" key="6">
    <source>
        <dbReference type="EMBL" id="KAG0253340.1"/>
    </source>
</evidence>
<dbReference type="EMBL" id="JAAAJB010000590">
    <property type="protein sequence ID" value="KAG0253340.1"/>
    <property type="molecule type" value="Genomic_DNA"/>
</dbReference>
<keyword evidence="7" id="KW-1185">Reference proteome</keyword>
<feature type="transmembrane region" description="Helical" evidence="4">
    <location>
        <begin position="64"/>
        <end position="86"/>
    </location>
</feature>
<dbReference type="InterPro" id="IPR020846">
    <property type="entry name" value="MFS_dom"/>
</dbReference>
<protein>
    <recommendedName>
        <fullName evidence="5">Major facilitator superfamily (MFS) profile domain-containing protein</fullName>
    </recommendedName>
</protein>
<dbReference type="InterPro" id="IPR050327">
    <property type="entry name" value="Proton-linked_MCT"/>
</dbReference>
<feature type="transmembrane region" description="Helical" evidence="4">
    <location>
        <begin position="295"/>
        <end position="315"/>
    </location>
</feature>
<dbReference type="AlphaFoldDB" id="A0A9P6PSW4"/>
<feature type="transmembrane region" description="Helical" evidence="4">
    <location>
        <begin position="454"/>
        <end position="474"/>
    </location>
</feature>
<proteinExistence type="inferred from homology"/>
<feature type="transmembrane region" description="Helical" evidence="4">
    <location>
        <begin position="106"/>
        <end position="125"/>
    </location>
</feature>
<dbReference type="Proteomes" id="UP000807716">
    <property type="component" value="Unassembled WGS sequence"/>
</dbReference>
<comment type="subcellular location">
    <subcellularLocation>
        <location evidence="1">Membrane</location>
        <topology evidence="1">Multi-pass membrane protein</topology>
    </subcellularLocation>
</comment>
<feature type="domain" description="Major facilitator superfamily (MFS) profile" evidence="5">
    <location>
        <begin position="65"/>
        <end position="477"/>
    </location>
</feature>
<accession>A0A9P6PSW4</accession>
<feature type="transmembrane region" description="Helical" evidence="4">
    <location>
        <begin position="385"/>
        <end position="407"/>
    </location>
</feature>
<dbReference type="Pfam" id="PF07690">
    <property type="entry name" value="MFS_1"/>
    <property type="match status" value="1"/>
</dbReference>
<evidence type="ECO:0000256" key="1">
    <source>
        <dbReference type="ARBA" id="ARBA00004141"/>
    </source>
</evidence>
<evidence type="ECO:0000256" key="3">
    <source>
        <dbReference type="SAM" id="MobiDB-lite"/>
    </source>
</evidence>
<evidence type="ECO:0000259" key="5">
    <source>
        <dbReference type="PROSITE" id="PS50850"/>
    </source>
</evidence>
<dbReference type="PANTHER" id="PTHR11360">
    <property type="entry name" value="MONOCARBOXYLATE TRANSPORTER"/>
    <property type="match status" value="1"/>
</dbReference>
<feature type="compositionally biased region" description="Polar residues" evidence="3">
    <location>
        <begin position="1"/>
        <end position="10"/>
    </location>
</feature>
<feature type="transmembrane region" description="Helical" evidence="4">
    <location>
        <begin position="360"/>
        <end position="379"/>
    </location>
</feature>
<evidence type="ECO:0000256" key="4">
    <source>
        <dbReference type="SAM" id="Phobius"/>
    </source>
</evidence>
<reference evidence="6" key="1">
    <citation type="journal article" date="2020" name="Fungal Divers.">
        <title>Resolving the Mortierellaceae phylogeny through synthesis of multi-gene phylogenetics and phylogenomics.</title>
        <authorList>
            <person name="Vandepol N."/>
            <person name="Liber J."/>
            <person name="Desiro A."/>
            <person name="Na H."/>
            <person name="Kennedy M."/>
            <person name="Barry K."/>
            <person name="Grigoriev I.V."/>
            <person name="Miller A.N."/>
            <person name="O'Donnell K."/>
            <person name="Stajich J.E."/>
            <person name="Bonito G."/>
        </authorList>
    </citation>
    <scope>NUCLEOTIDE SEQUENCE</scope>
    <source>
        <strain evidence="6">BC1065</strain>
    </source>
</reference>
<evidence type="ECO:0000256" key="2">
    <source>
        <dbReference type="ARBA" id="ARBA00006727"/>
    </source>
</evidence>
<dbReference type="InterPro" id="IPR036259">
    <property type="entry name" value="MFS_trans_sf"/>
</dbReference>
<feature type="compositionally biased region" description="Polar residues" evidence="3">
    <location>
        <begin position="36"/>
        <end position="46"/>
    </location>
</feature>
<dbReference type="OrthoDB" id="6499973at2759"/>
<sequence length="484" mass="52004">METVSSSVHTRPTPDHTRPDISVLVDKEVGEKGGSRSVSEGSLTPSDTEKNPCGVVDESIEPPYGWVVVGAAFFVQALIVGTINSFGAYQDLYVKDMYKTVSTSQISLVGCLTPAIMNLSGLFTGSFADYFGYRTSALLGSLIMTVALLMTSVSSQLWHLYLTQGALYGIGGSLAFLTSITIPSQWFKRRRGLATGIAASGGGAGGLVLSPVIVALLAKVGYRWTVSIMSLIHLVVLLPAVALFRCRIESGRDRQKRMQREKASMTPEAREALEAKEPLRRVRILDFSVVKEIKFLLLFFSIFAIALSYTVPLFYFPTYARLNGVNASMSSLLVGIINGGMGVGRLVLGLAGDHIGDVNSLVLSMVFSSVCIFFLWIFAKSLAMMVVFCFIYGFWAGSCITLVPNVAAHLCGIGRLASVCGIVFAGFAVGILVGSPAAGYFLDTLGHSTNFLPLQLWTGCVMAVSSIIAIALKVTMDRRLFAKV</sequence>
<dbReference type="GO" id="GO:0022857">
    <property type="term" value="F:transmembrane transporter activity"/>
    <property type="evidence" value="ECO:0007669"/>
    <property type="project" value="InterPro"/>
</dbReference>
<feature type="region of interest" description="Disordered" evidence="3">
    <location>
        <begin position="1"/>
        <end position="54"/>
    </location>
</feature>
<dbReference type="InterPro" id="IPR011701">
    <property type="entry name" value="MFS"/>
</dbReference>
<gene>
    <name evidence="6" type="ORF">DFQ27_007482</name>
</gene>
<dbReference type="GO" id="GO:0016020">
    <property type="term" value="C:membrane"/>
    <property type="evidence" value="ECO:0007669"/>
    <property type="project" value="UniProtKB-SubCell"/>
</dbReference>
<dbReference type="Gene3D" id="1.20.1250.20">
    <property type="entry name" value="MFS general substrate transporter like domains"/>
    <property type="match status" value="1"/>
</dbReference>
<feature type="transmembrane region" description="Helical" evidence="4">
    <location>
        <begin position="224"/>
        <end position="248"/>
    </location>
</feature>
<dbReference type="SUPFAM" id="SSF103473">
    <property type="entry name" value="MFS general substrate transporter"/>
    <property type="match status" value="1"/>
</dbReference>
<evidence type="ECO:0000313" key="7">
    <source>
        <dbReference type="Proteomes" id="UP000807716"/>
    </source>
</evidence>
<organism evidence="6 7">
    <name type="scientific">Actinomortierella ambigua</name>
    <dbReference type="NCBI Taxonomy" id="1343610"/>
    <lineage>
        <taxon>Eukaryota</taxon>
        <taxon>Fungi</taxon>
        <taxon>Fungi incertae sedis</taxon>
        <taxon>Mucoromycota</taxon>
        <taxon>Mortierellomycotina</taxon>
        <taxon>Mortierellomycetes</taxon>
        <taxon>Mortierellales</taxon>
        <taxon>Mortierellaceae</taxon>
        <taxon>Actinomortierella</taxon>
    </lineage>
</organism>
<feature type="transmembrane region" description="Helical" evidence="4">
    <location>
        <begin position="165"/>
        <end position="182"/>
    </location>
</feature>
<comment type="similarity">
    <text evidence="2">Belongs to the major facilitator superfamily. Monocarboxylate porter (TC 2.A.1.13) family.</text>
</comment>
<dbReference type="PANTHER" id="PTHR11360:SF284">
    <property type="entry name" value="EG:103B4.3 PROTEIN-RELATED"/>
    <property type="match status" value="1"/>
</dbReference>
<keyword evidence="4" id="KW-0812">Transmembrane</keyword>
<feature type="transmembrane region" description="Helical" evidence="4">
    <location>
        <begin position="137"/>
        <end position="159"/>
    </location>
</feature>
<feature type="compositionally biased region" description="Basic and acidic residues" evidence="3">
    <location>
        <begin position="12"/>
        <end position="34"/>
    </location>
</feature>